<gene>
    <name evidence="1" type="ORF">HRI_002395500</name>
</gene>
<dbReference type="InterPro" id="IPR051564">
    <property type="entry name" value="LRR_receptor-like_kinase"/>
</dbReference>
<accession>A0A9W7I1K3</accession>
<dbReference type="EMBL" id="BSYR01000022">
    <property type="protein sequence ID" value="GMI87262.1"/>
    <property type="molecule type" value="Genomic_DNA"/>
</dbReference>
<dbReference type="OrthoDB" id="1103805at2759"/>
<reference evidence="1" key="1">
    <citation type="submission" date="2023-05" db="EMBL/GenBank/DDBJ databases">
        <title>Genome and transcriptome analyses reveal genes involved in the formation of fine ridges on petal epidermal cells in Hibiscus trionum.</title>
        <authorList>
            <person name="Koshimizu S."/>
            <person name="Masuda S."/>
            <person name="Ishii T."/>
            <person name="Shirasu K."/>
            <person name="Hoshino A."/>
            <person name="Arita M."/>
        </authorList>
    </citation>
    <scope>NUCLEOTIDE SEQUENCE</scope>
    <source>
        <strain evidence="1">Hamamatsu line</strain>
    </source>
</reference>
<dbReference type="GO" id="GO:0016020">
    <property type="term" value="C:membrane"/>
    <property type="evidence" value="ECO:0007669"/>
    <property type="project" value="TreeGrafter"/>
</dbReference>
<protein>
    <submittedName>
        <fullName evidence="1">Uncharacterized protein</fullName>
    </submittedName>
</protein>
<comment type="caution">
    <text evidence="1">The sequence shown here is derived from an EMBL/GenBank/DDBJ whole genome shotgun (WGS) entry which is preliminary data.</text>
</comment>
<name>A0A9W7I1K3_HIBTR</name>
<sequence length="111" mass="12603">MFMGKRPTHDMFKEGFSIRNFVVEALPNRVTEIIDPVLFQESAIQGTLASVTLNDIHLQHLNSIFEIGLACSAESRSERMNMSDVVSKLCSIRDKLLRPTCLHMLQEPKMP</sequence>
<dbReference type="AlphaFoldDB" id="A0A9W7I1K3"/>
<proteinExistence type="predicted"/>
<dbReference type="Gene3D" id="1.10.510.10">
    <property type="entry name" value="Transferase(Phosphotransferase) domain 1"/>
    <property type="match status" value="1"/>
</dbReference>
<organism evidence="1 2">
    <name type="scientific">Hibiscus trionum</name>
    <name type="common">Flower of an hour</name>
    <dbReference type="NCBI Taxonomy" id="183268"/>
    <lineage>
        <taxon>Eukaryota</taxon>
        <taxon>Viridiplantae</taxon>
        <taxon>Streptophyta</taxon>
        <taxon>Embryophyta</taxon>
        <taxon>Tracheophyta</taxon>
        <taxon>Spermatophyta</taxon>
        <taxon>Magnoliopsida</taxon>
        <taxon>eudicotyledons</taxon>
        <taxon>Gunneridae</taxon>
        <taxon>Pentapetalae</taxon>
        <taxon>rosids</taxon>
        <taxon>malvids</taxon>
        <taxon>Malvales</taxon>
        <taxon>Malvaceae</taxon>
        <taxon>Malvoideae</taxon>
        <taxon>Hibiscus</taxon>
    </lineage>
</organism>
<evidence type="ECO:0000313" key="2">
    <source>
        <dbReference type="Proteomes" id="UP001165190"/>
    </source>
</evidence>
<keyword evidence="2" id="KW-1185">Reference proteome</keyword>
<dbReference type="Proteomes" id="UP001165190">
    <property type="component" value="Unassembled WGS sequence"/>
</dbReference>
<dbReference type="PANTHER" id="PTHR48055:SF55">
    <property type="entry name" value="PROTEIN KINASE DOMAIN-CONTAINING PROTEIN"/>
    <property type="match status" value="1"/>
</dbReference>
<evidence type="ECO:0000313" key="1">
    <source>
        <dbReference type="EMBL" id="GMI87262.1"/>
    </source>
</evidence>
<dbReference type="PANTHER" id="PTHR48055">
    <property type="entry name" value="LEUCINE-RICH REPEAT RECEPTOR PROTEIN KINASE EMS1"/>
    <property type="match status" value="1"/>
</dbReference>